<keyword evidence="2" id="KW-0732">Signal</keyword>
<reference evidence="3 4" key="1">
    <citation type="submission" date="2023-07" db="EMBL/GenBank/DDBJ databases">
        <title>Sorghum-associated microbial communities from plants grown in Nebraska, USA.</title>
        <authorList>
            <person name="Schachtman D."/>
        </authorList>
    </citation>
    <scope>NUCLEOTIDE SEQUENCE [LARGE SCALE GENOMIC DNA]</scope>
    <source>
        <strain evidence="3 4">3773</strain>
    </source>
</reference>
<feature type="transmembrane region" description="Helical" evidence="1">
    <location>
        <begin position="115"/>
        <end position="134"/>
    </location>
</feature>
<proteinExistence type="predicted"/>
<keyword evidence="4" id="KW-1185">Reference proteome</keyword>
<gene>
    <name evidence="3" type="ORF">J2X31_003590</name>
</gene>
<evidence type="ECO:0000313" key="3">
    <source>
        <dbReference type="EMBL" id="MDR6969557.1"/>
    </source>
</evidence>
<evidence type="ECO:0008006" key="5">
    <source>
        <dbReference type="Google" id="ProtNLM"/>
    </source>
</evidence>
<feature type="signal peptide" evidence="2">
    <location>
        <begin position="1"/>
        <end position="29"/>
    </location>
</feature>
<comment type="caution">
    <text evidence="3">The sequence shown here is derived from an EMBL/GenBank/DDBJ whole genome shotgun (WGS) entry which is preliminary data.</text>
</comment>
<evidence type="ECO:0000256" key="2">
    <source>
        <dbReference type="SAM" id="SignalP"/>
    </source>
</evidence>
<organism evidence="3 4">
    <name type="scientific">Flavobacterium arsenatis</name>
    <dbReference type="NCBI Taxonomy" id="1484332"/>
    <lineage>
        <taxon>Bacteria</taxon>
        <taxon>Pseudomonadati</taxon>
        <taxon>Bacteroidota</taxon>
        <taxon>Flavobacteriia</taxon>
        <taxon>Flavobacteriales</taxon>
        <taxon>Flavobacteriaceae</taxon>
        <taxon>Flavobacterium</taxon>
    </lineage>
</organism>
<sequence>MMTHFLSKTVKFRFLILSLLFIVSSCEQADENYSTTEGTVVELKDNGRIGKGMRSYMVISYTDSKGVAQTGELNYDPLTKYPEVNDKISFKYNTNSPNQLMEEDSLYNTLTKPDIFIWIIILLFGIYWVYKNVLRNKA</sequence>
<dbReference type="EMBL" id="JAVDVI010000023">
    <property type="protein sequence ID" value="MDR6969557.1"/>
    <property type="molecule type" value="Genomic_DNA"/>
</dbReference>
<dbReference type="Proteomes" id="UP001255185">
    <property type="component" value="Unassembled WGS sequence"/>
</dbReference>
<evidence type="ECO:0000256" key="1">
    <source>
        <dbReference type="SAM" id="Phobius"/>
    </source>
</evidence>
<protein>
    <recommendedName>
        <fullName evidence="5">DUF3592 domain-containing protein</fullName>
    </recommendedName>
</protein>
<feature type="chain" id="PRO_5047258064" description="DUF3592 domain-containing protein" evidence="2">
    <location>
        <begin position="30"/>
        <end position="138"/>
    </location>
</feature>
<keyword evidence="1" id="KW-0812">Transmembrane</keyword>
<keyword evidence="1" id="KW-0472">Membrane</keyword>
<accession>A0ABU1TUS5</accession>
<name>A0ABU1TUS5_9FLAO</name>
<keyword evidence="1" id="KW-1133">Transmembrane helix</keyword>
<evidence type="ECO:0000313" key="4">
    <source>
        <dbReference type="Proteomes" id="UP001255185"/>
    </source>
</evidence>
<dbReference type="RefSeq" id="WP_310028748.1">
    <property type="nucleotide sequence ID" value="NZ_JAVDVI010000023.1"/>
</dbReference>